<dbReference type="Pfam" id="PF01037">
    <property type="entry name" value="AsnC_trans_reg"/>
    <property type="match status" value="2"/>
</dbReference>
<proteinExistence type="predicted"/>
<keyword evidence="4" id="KW-1185">Reference proteome</keyword>
<dbReference type="PANTHER" id="PTHR30154:SF34">
    <property type="entry name" value="TRANSCRIPTIONAL REGULATOR AZLB"/>
    <property type="match status" value="1"/>
</dbReference>
<sequence length="330" mass="36796">MFDAMDFAIVHALQINPRVSWARLGQILMTDPSTLSRRWSRVTGDRRVWSSCFHVINAQLRDLATAVVEIGCEPGRRQSVIERLSGEAPVVSIHCTSGARDLVLTVSLPDRVAVDRYVDEVVGSVPGVRRMRTSYFRRVFKQGSDWRPYALTAAQARAVSETLPTAVADPKPSPLLLELVAAIGDDVRRPISGLQGRVGRSLSAVSRGVDALLVASWVSWRIDFSHDLGGWEEVMLWFDVPQSDLENVAATLRRFPQLRWCSSMTGASNLIATACLRDIEELDEIERVIAVRFPTTRVTDRAVVPRIAKRMGHVIGYDSRLERYVPFTTG</sequence>
<dbReference type="InterPro" id="IPR000485">
    <property type="entry name" value="AsnC-type_HTH_dom"/>
</dbReference>
<dbReference type="PANTHER" id="PTHR30154">
    <property type="entry name" value="LEUCINE-RESPONSIVE REGULATORY PROTEIN"/>
    <property type="match status" value="1"/>
</dbReference>
<dbReference type="Gene3D" id="1.10.10.10">
    <property type="entry name" value="Winged helix-like DNA-binding domain superfamily/Winged helix DNA-binding domain"/>
    <property type="match status" value="1"/>
</dbReference>
<dbReference type="EMBL" id="JAVREM010000001">
    <property type="protein sequence ID" value="MDT0317015.1"/>
    <property type="molecule type" value="Genomic_DNA"/>
</dbReference>
<feature type="domain" description="Transcription regulator AsnC/Lrp ligand binding" evidence="1">
    <location>
        <begin position="242"/>
        <end position="285"/>
    </location>
</feature>
<dbReference type="Pfam" id="PF13404">
    <property type="entry name" value="HTH_AsnC-type"/>
    <property type="match status" value="1"/>
</dbReference>
<dbReference type="InterPro" id="IPR036388">
    <property type="entry name" value="WH-like_DNA-bd_sf"/>
</dbReference>
<organism evidence="3 4">
    <name type="scientific">Streptomyces millisiae</name>
    <dbReference type="NCBI Taxonomy" id="3075542"/>
    <lineage>
        <taxon>Bacteria</taxon>
        <taxon>Bacillati</taxon>
        <taxon>Actinomycetota</taxon>
        <taxon>Actinomycetes</taxon>
        <taxon>Kitasatosporales</taxon>
        <taxon>Streptomycetaceae</taxon>
        <taxon>Streptomyces</taxon>
    </lineage>
</organism>
<name>A0ABU2LHQ5_9ACTN</name>
<evidence type="ECO:0000313" key="3">
    <source>
        <dbReference type="EMBL" id="MDT0317015.1"/>
    </source>
</evidence>
<evidence type="ECO:0000313" key="4">
    <source>
        <dbReference type="Proteomes" id="UP001183420"/>
    </source>
</evidence>
<accession>A0ABU2LHQ5</accession>
<reference evidence="4" key="1">
    <citation type="submission" date="2023-07" db="EMBL/GenBank/DDBJ databases">
        <title>30 novel species of actinomycetes from the DSMZ collection.</title>
        <authorList>
            <person name="Nouioui I."/>
        </authorList>
    </citation>
    <scope>NUCLEOTIDE SEQUENCE [LARGE SCALE GENOMIC DNA]</scope>
    <source>
        <strain evidence="4">DSM 44918</strain>
    </source>
</reference>
<feature type="domain" description="Transcription regulator AsnC/Lrp ligand binding" evidence="1">
    <location>
        <begin position="68"/>
        <end position="134"/>
    </location>
</feature>
<gene>
    <name evidence="3" type="ORF">RNC47_01535</name>
</gene>
<dbReference type="InterPro" id="IPR011008">
    <property type="entry name" value="Dimeric_a/b-barrel"/>
</dbReference>
<dbReference type="Proteomes" id="UP001183420">
    <property type="component" value="Unassembled WGS sequence"/>
</dbReference>
<comment type="caution">
    <text evidence="3">The sequence shown here is derived from an EMBL/GenBank/DDBJ whole genome shotgun (WGS) entry which is preliminary data.</text>
</comment>
<feature type="domain" description="HTH asnC-type" evidence="2">
    <location>
        <begin position="3"/>
        <end position="41"/>
    </location>
</feature>
<evidence type="ECO:0000259" key="1">
    <source>
        <dbReference type="Pfam" id="PF01037"/>
    </source>
</evidence>
<protein>
    <submittedName>
        <fullName evidence="3">Lrp/AsnC family transcriptional regulator</fullName>
    </submittedName>
</protein>
<dbReference type="SUPFAM" id="SSF54909">
    <property type="entry name" value="Dimeric alpha+beta barrel"/>
    <property type="match status" value="2"/>
</dbReference>
<dbReference type="InterPro" id="IPR019887">
    <property type="entry name" value="Tscrpt_reg_AsnC/Lrp_C"/>
</dbReference>
<evidence type="ECO:0000259" key="2">
    <source>
        <dbReference type="Pfam" id="PF13404"/>
    </source>
</evidence>
<dbReference type="Gene3D" id="3.30.70.920">
    <property type="match status" value="2"/>
</dbReference>